<evidence type="ECO:0000313" key="4">
    <source>
        <dbReference type="Proteomes" id="UP000008237"/>
    </source>
</evidence>
<feature type="region of interest" description="Disordered" evidence="2">
    <location>
        <begin position="25"/>
        <end position="48"/>
    </location>
</feature>
<reference evidence="3 4" key="1">
    <citation type="journal article" date="2010" name="Science">
        <title>Genomic comparison of the ants Camponotus floridanus and Harpegnathos saltator.</title>
        <authorList>
            <person name="Bonasio R."/>
            <person name="Zhang G."/>
            <person name="Ye C."/>
            <person name="Mutti N.S."/>
            <person name="Fang X."/>
            <person name="Qin N."/>
            <person name="Donahue G."/>
            <person name="Yang P."/>
            <person name="Li Q."/>
            <person name="Li C."/>
            <person name="Zhang P."/>
            <person name="Huang Z."/>
            <person name="Berger S.L."/>
            <person name="Reinberg D."/>
            <person name="Wang J."/>
            <person name="Liebig J."/>
        </authorList>
    </citation>
    <scope>NUCLEOTIDE SEQUENCE [LARGE SCALE GENOMIC DNA]</scope>
    <source>
        <strain evidence="3 4">R22 G/1</strain>
    </source>
</reference>
<dbReference type="AlphaFoldDB" id="E2BTM5"/>
<dbReference type="EMBL" id="GL450463">
    <property type="protein sequence ID" value="EFN80953.1"/>
    <property type="molecule type" value="Genomic_DNA"/>
</dbReference>
<sequence>MVRNEYPAPEKEIKEEEMVQEIVQPQENNQDNADEQMEFAEGEDYSSTTGRSLEFDVFSDDIGAMEKALEDQLDYLQIALDHLEKKNDNIRAELIDLLQSNREARKQFQESLEQPEGEKDQSK</sequence>
<proteinExistence type="predicted"/>
<keyword evidence="4" id="KW-1185">Reference proteome</keyword>
<dbReference type="OrthoDB" id="10050612at2759"/>
<dbReference type="KEGG" id="hst:105186415"/>
<keyword evidence="1" id="KW-0175">Coiled coil</keyword>
<evidence type="ECO:0000256" key="2">
    <source>
        <dbReference type="SAM" id="MobiDB-lite"/>
    </source>
</evidence>
<feature type="coiled-coil region" evidence="1">
    <location>
        <begin position="66"/>
        <end position="107"/>
    </location>
</feature>
<protein>
    <submittedName>
        <fullName evidence="3">Uncharacterized protein</fullName>
    </submittedName>
</protein>
<dbReference type="Proteomes" id="UP000008237">
    <property type="component" value="Unassembled WGS sequence"/>
</dbReference>
<organism evidence="4">
    <name type="scientific">Harpegnathos saltator</name>
    <name type="common">Jerdon's jumping ant</name>
    <dbReference type="NCBI Taxonomy" id="610380"/>
    <lineage>
        <taxon>Eukaryota</taxon>
        <taxon>Metazoa</taxon>
        <taxon>Ecdysozoa</taxon>
        <taxon>Arthropoda</taxon>
        <taxon>Hexapoda</taxon>
        <taxon>Insecta</taxon>
        <taxon>Pterygota</taxon>
        <taxon>Neoptera</taxon>
        <taxon>Endopterygota</taxon>
        <taxon>Hymenoptera</taxon>
        <taxon>Apocrita</taxon>
        <taxon>Aculeata</taxon>
        <taxon>Formicoidea</taxon>
        <taxon>Formicidae</taxon>
        <taxon>Ponerinae</taxon>
        <taxon>Ponerini</taxon>
        <taxon>Harpegnathos</taxon>
    </lineage>
</organism>
<evidence type="ECO:0000256" key="1">
    <source>
        <dbReference type="SAM" id="Coils"/>
    </source>
</evidence>
<dbReference type="OMA" id="NDDIHAE"/>
<gene>
    <name evidence="3" type="ORF">EAI_04451</name>
</gene>
<dbReference type="PhylomeDB" id="E2BTM5"/>
<accession>E2BTM5</accession>
<dbReference type="InParanoid" id="E2BTM5"/>
<feature type="compositionally biased region" description="Acidic residues" evidence="2">
    <location>
        <begin position="32"/>
        <end position="44"/>
    </location>
</feature>
<evidence type="ECO:0000313" key="3">
    <source>
        <dbReference type="EMBL" id="EFN80953.1"/>
    </source>
</evidence>
<name>E2BTM5_HARSA</name>
<dbReference type="Pfam" id="PF03670">
    <property type="entry name" value="UPF0184"/>
    <property type="match status" value="1"/>
</dbReference>